<comment type="caution">
    <text evidence="2">The sequence shown here is derived from an EMBL/GenBank/DDBJ whole genome shotgun (WGS) entry which is preliminary data.</text>
</comment>
<protein>
    <submittedName>
        <fullName evidence="2">Uncharacterized protein</fullName>
    </submittedName>
</protein>
<feature type="region of interest" description="Disordered" evidence="1">
    <location>
        <begin position="460"/>
        <end position="484"/>
    </location>
</feature>
<dbReference type="OrthoDB" id="2446101at2759"/>
<evidence type="ECO:0000256" key="1">
    <source>
        <dbReference type="SAM" id="MobiDB-lite"/>
    </source>
</evidence>
<evidence type="ECO:0000313" key="3">
    <source>
        <dbReference type="Proteomes" id="UP000265703"/>
    </source>
</evidence>
<feature type="region of interest" description="Disordered" evidence="1">
    <location>
        <begin position="1"/>
        <end position="29"/>
    </location>
</feature>
<gene>
    <name evidence="2" type="ORF">C1645_834879</name>
</gene>
<proteinExistence type="predicted"/>
<dbReference type="AlphaFoldDB" id="A0A397SIW7"/>
<feature type="compositionally biased region" description="Basic residues" evidence="1">
    <location>
        <begin position="461"/>
        <end position="470"/>
    </location>
</feature>
<reference evidence="2 3" key="1">
    <citation type="submission" date="2018-06" db="EMBL/GenBank/DDBJ databases">
        <title>Comparative genomics reveals the genomic features of Rhizophagus irregularis, R. cerebriforme, R. diaphanum and Gigaspora rosea, and their symbiotic lifestyle signature.</title>
        <authorList>
            <person name="Morin E."/>
            <person name="San Clemente H."/>
            <person name="Chen E.C.H."/>
            <person name="De La Providencia I."/>
            <person name="Hainaut M."/>
            <person name="Kuo A."/>
            <person name="Kohler A."/>
            <person name="Murat C."/>
            <person name="Tang N."/>
            <person name="Roy S."/>
            <person name="Loubradou J."/>
            <person name="Henrissat B."/>
            <person name="Grigoriev I.V."/>
            <person name="Corradi N."/>
            <person name="Roux C."/>
            <person name="Martin F.M."/>
        </authorList>
    </citation>
    <scope>NUCLEOTIDE SEQUENCE [LARGE SCALE GENOMIC DNA]</scope>
    <source>
        <strain evidence="2 3">DAOM 227022</strain>
    </source>
</reference>
<organism evidence="2 3">
    <name type="scientific">Glomus cerebriforme</name>
    <dbReference type="NCBI Taxonomy" id="658196"/>
    <lineage>
        <taxon>Eukaryota</taxon>
        <taxon>Fungi</taxon>
        <taxon>Fungi incertae sedis</taxon>
        <taxon>Mucoromycota</taxon>
        <taxon>Glomeromycotina</taxon>
        <taxon>Glomeromycetes</taxon>
        <taxon>Glomerales</taxon>
        <taxon>Glomeraceae</taxon>
        <taxon>Glomus</taxon>
    </lineage>
</organism>
<dbReference type="Proteomes" id="UP000265703">
    <property type="component" value="Unassembled WGS sequence"/>
</dbReference>
<dbReference type="EMBL" id="QKYT01000634">
    <property type="protein sequence ID" value="RIA82751.1"/>
    <property type="molecule type" value="Genomic_DNA"/>
</dbReference>
<keyword evidence="3" id="KW-1185">Reference proteome</keyword>
<accession>A0A397SIW7</accession>
<name>A0A397SIW7_9GLOM</name>
<evidence type="ECO:0000313" key="2">
    <source>
        <dbReference type="EMBL" id="RIA82751.1"/>
    </source>
</evidence>
<sequence length="691" mass="79049">MSSVRSNKSSTGTLKRVTRSQTIANNAENPQIKNTNLENEQVIIQDTYGPPPTTTNNTLQTHKSNDTIENTTVISTTIDISDRDIIMGNTIETNNLSQQSSSSSSLPAVTKPYQNLAHSIHASDKGKNVLHDTNNIINNENSFNTFLQSPPNVDHHTPYQQPINSDFYDANNITSISDTENLTINDNTEFHLSFAILNDFPGYMGIQNCYRVKIVKIAFYDEAEQTRYNKTVKLVDIPKHIYNLIILETVSKEIGPIIHFYEPKSFNSKQVTKPSSRKSKPSFFKQLKIEFENQSAVQKIVTENIWSLTIGDFNIRILPNEIKSIAYTERTTYQYKLTGLLINSTLKSLQPLLNKIHAKTCTFVPTDRRRLTRSAYIYITQKDFVSKNKTLNINNHNIYIMNPKLKHCTICGSPSHDFKMCSANMGPTTDKLNQTNNNNRLLLHNSTRNSSLLFKHPLNTTKRHQQHKQSKTNAQPQTKDTQKKVYQSQNQNDILLQQILKENAELKSLLQQSLQKINALQTIQKDITDIKKNVLDNKEKISQTNTKVDIVITRTEELNQNVLAIQPANKHDTQYRRKKEKINPTPFNKTTNKYNFNPQIDSFSDIGSLKTIESIIDDNTGKETTTNKYSLNINPPKHLINDTESKYMENINYEDSSFLTESLQDPYETSSRLGETSTSQWNFNPLRKWTS</sequence>